<keyword evidence="3" id="KW-1185">Reference proteome</keyword>
<evidence type="ECO:0000256" key="1">
    <source>
        <dbReference type="SAM" id="Phobius"/>
    </source>
</evidence>
<keyword evidence="1" id="KW-0472">Membrane</keyword>
<dbReference type="Proteomes" id="UP000501128">
    <property type="component" value="Chromosome"/>
</dbReference>
<dbReference type="Pfam" id="PF03929">
    <property type="entry name" value="PepSY_TM"/>
    <property type="match status" value="1"/>
</dbReference>
<gene>
    <name evidence="2" type="ORF">HH216_01535</name>
</gene>
<accession>A0A7L5DLE5</accession>
<protein>
    <submittedName>
        <fullName evidence="2">PepSY domain-containing protein</fullName>
    </submittedName>
</protein>
<evidence type="ECO:0000313" key="3">
    <source>
        <dbReference type="Proteomes" id="UP000501128"/>
    </source>
</evidence>
<name>A0A7L5DLE5_9BACT</name>
<dbReference type="EMBL" id="CP051677">
    <property type="protein sequence ID" value="QJD77248.1"/>
    <property type="molecule type" value="Genomic_DNA"/>
</dbReference>
<dbReference type="InterPro" id="IPR005625">
    <property type="entry name" value="PepSY-ass_TM"/>
</dbReference>
<proteinExistence type="predicted"/>
<reference evidence="2 3" key="1">
    <citation type="submission" date="2020-04" db="EMBL/GenBank/DDBJ databases">
        <title>Genome sequencing of novel species.</title>
        <authorList>
            <person name="Heo J."/>
            <person name="Kim S.-J."/>
            <person name="Kim J.-S."/>
            <person name="Hong S.-B."/>
            <person name="Kwon S.-W."/>
        </authorList>
    </citation>
    <scope>NUCLEOTIDE SEQUENCE [LARGE SCALE GENOMIC DNA]</scope>
    <source>
        <strain evidence="2 3">CJU-R4</strain>
    </source>
</reference>
<dbReference type="PANTHER" id="PTHR34219:SF3">
    <property type="entry name" value="BLL7967 PROTEIN"/>
    <property type="match status" value="1"/>
</dbReference>
<keyword evidence="1" id="KW-1133">Transmembrane helix</keyword>
<keyword evidence="1" id="KW-0812">Transmembrane</keyword>
<dbReference type="KEGG" id="srho:HH216_01535"/>
<dbReference type="RefSeq" id="WP_169549191.1">
    <property type="nucleotide sequence ID" value="NZ_CP051677.1"/>
</dbReference>
<organism evidence="2 3">
    <name type="scientific">Spirosoma rhododendri</name>
    <dbReference type="NCBI Taxonomy" id="2728024"/>
    <lineage>
        <taxon>Bacteria</taxon>
        <taxon>Pseudomonadati</taxon>
        <taxon>Bacteroidota</taxon>
        <taxon>Cytophagia</taxon>
        <taxon>Cytophagales</taxon>
        <taxon>Cytophagaceae</taxon>
        <taxon>Spirosoma</taxon>
    </lineage>
</organism>
<evidence type="ECO:0000313" key="2">
    <source>
        <dbReference type="EMBL" id="QJD77248.1"/>
    </source>
</evidence>
<dbReference type="PANTHER" id="PTHR34219">
    <property type="entry name" value="IRON-REGULATED INNER MEMBRANE PROTEIN-RELATED"/>
    <property type="match status" value="1"/>
</dbReference>
<sequence length="380" mass="42552">MKHLAIKLHLWLGLASGLVVFIVALTGSMLAFRDELEPLTNARFFTVSSPTNGPRRPLDLLVATATAQFPGKPVSKVIVEDQPDRTVIVELKQSKKAKDVLAVALDPYTGRVVATRVEESAFFPTVLRLHRYLCLGETGKVITGISCSLFLVIMLTGLVLWWPNRKNRAQRFRIKWNASFKRLNWDLHAVVGFYVLPFIFLIASTGLIWSYKWVNNLLFLALDGKPQTKREAPANASAPGEAATGRLTQVLAQTDKQLPHPGRITLTFPETDSLSLTVAKVDETAAVSNIVDFLYFDLRTGLPTGQRLYDEETRGFKARRLIFPVHTGSMFGWPTKLIALLVALLTATLPLSGAYMWWQKRNRKSRPKPIRIRPQQIAPV</sequence>
<dbReference type="AlphaFoldDB" id="A0A7L5DLE5"/>
<feature type="transmembrane region" description="Helical" evidence="1">
    <location>
        <begin position="337"/>
        <end position="358"/>
    </location>
</feature>
<feature type="transmembrane region" description="Helical" evidence="1">
    <location>
        <begin position="141"/>
        <end position="162"/>
    </location>
</feature>
<feature type="transmembrane region" description="Helical" evidence="1">
    <location>
        <begin position="183"/>
        <end position="209"/>
    </location>
</feature>
<feature type="transmembrane region" description="Helical" evidence="1">
    <location>
        <begin position="12"/>
        <end position="32"/>
    </location>
</feature>